<dbReference type="Proteomes" id="UP000035213">
    <property type="component" value="Chromosome"/>
</dbReference>
<organism evidence="1 2">
    <name type="scientific">Chryseobacterium gallinarum</name>
    <dbReference type="NCBI Taxonomy" id="1324352"/>
    <lineage>
        <taxon>Bacteria</taxon>
        <taxon>Pseudomonadati</taxon>
        <taxon>Bacteroidota</taxon>
        <taxon>Flavobacteriia</taxon>
        <taxon>Flavobacteriales</taxon>
        <taxon>Weeksellaceae</taxon>
        <taxon>Chryseobacterium group</taxon>
        <taxon>Chryseobacterium</taxon>
    </lineage>
</organism>
<accession>A0A0G3M265</accession>
<reference evidence="1 2" key="1">
    <citation type="submission" date="2014-11" db="EMBL/GenBank/DDBJ databases">
        <authorList>
            <person name="Park G.-S."/>
            <person name="Hong S.-J."/>
            <person name="Jung B.K."/>
            <person name="Khan A.R."/>
            <person name="Kwak Y."/>
            <person name="Shin J.-H."/>
        </authorList>
    </citation>
    <scope>NUCLEOTIDE SEQUENCE [LARGE SCALE GENOMIC DNA]</scope>
    <source>
        <strain evidence="1 2">DSM 27622</strain>
    </source>
</reference>
<dbReference type="AlphaFoldDB" id="A0A0G3M265"/>
<dbReference type="EMBL" id="CP009928">
    <property type="protein sequence ID" value="AKK72725.1"/>
    <property type="molecule type" value="Genomic_DNA"/>
</dbReference>
<sequence length="754" mass="85585">MKTMGIFDTLSGLKTISFDQINENPEGSQMSTGFSNPAASFEEISYDRKFSQEDKCKITKGDFYKANMDLNKLLNHISDRTNDAFFFYYQNYALENITVSAGVTPITGIPLTSTYTPTKYFEYTKGNEKRSVEVSVELNQRPCFVSLQKAGSVFYLNPERKEMDFRLEFVYTDYLDKRAFNSTTGKYNLDKKYNAIIISISDIEGFIALCERLRISNQAKNEITDLFVEKIKQTKDAGALKFLYENMPDFISEEILNRLDMEMGVAITVPKDKNAAPIKNSTPAQEFLWSHLELLSDYDDKGFFSWAKDSSGALINLLKIFKNSQFLFESFKNNQAMVKRIFNNMDKTSVVDGTEISNKTLFANFINALCMDNAFEGLRIVNKEFVIGDNYAFSSGGFFQEEKDNEFFLQQLKKVTRTETEIIPDDLPSHVERIQVDRTSLDPAEKGNLYHPMDIVRVRYDGENNFAFPFVSAISIKALAEAREQQELEKNIRIGLDIFLIVVGTATMLTTANPTVFALAFADVALASADGVITANREEIAAMPGGKEFLDKWEKIYIIGGIILATPATVEFLFARAAGLYRAAIAIKNFNYANFFKSCMVKIMLEREILTFAGNTVKSSSGIEIKILEYNSQVISKATNFNFGKYDNLLPLYEKGAILVEVEGKEYALVYKGERLIQGAPTDRYSEKFYKELKKVYTNPKKLESLLEKKLIREKFVRIFRVQGGIIPNASRERIVIEGGTIRGKGIRERMRGK</sequence>
<gene>
    <name evidence="1" type="ORF">OK18_08890</name>
</gene>
<dbReference type="PATRIC" id="fig|1324352.5.peg.1861"/>
<name>A0A0G3M265_CHRGL</name>
<proteinExistence type="predicted"/>
<evidence type="ECO:0000313" key="2">
    <source>
        <dbReference type="Proteomes" id="UP000035213"/>
    </source>
</evidence>
<protein>
    <submittedName>
        <fullName evidence="1">Uncharacterized protein</fullName>
    </submittedName>
</protein>
<dbReference type="STRING" id="1324352.OK18_08890"/>
<evidence type="ECO:0000313" key="1">
    <source>
        <dbReference type="EMBL" id="AKK72725.1"/>
    </source>
</evidence>
<dbReference type="KEGG" id="cgn:OK18_08890"/>